<reference evidence="2 3" key="1">
    <citation type="journal article" date="2009" name="Genome Biol.">
        <title>Community-wide analysis of microbial genome sequence signatures.</title>
        <authorList>
            <person name="Dick G.J."/>
            <person name="Andersson A.F."/>
            <person name="Baker B.J."/>
            <person name="Simmons S.L."/>
            <person name="Thomas B.C."/>
            <person name="Yelton A.P."/>
            <person name="Banfield J.F."/>
        </authorList>
    </citation>
    <scope>NUCLEOTIDE SEQUENCE [LARGE SCALE GENOMIC DNA]</scope>
    <source>
        <strain evidence="2">ARMAN-2</strain>
    </source>
</reference>
<evidence type="ECO:0000313" key="3">
    <source>
        <dbReference type="Proteomes" id="UP000332487"/>
    </source>
</evidence>
<keyword evidence="3" id="KW-1185">Reference proteome</keyword>
<sequence length="213" mass="24969">MDVSIVDREEFEKSRNALAGFRRNEVMTIDNAMYRLESFYTNTIILKYGEYRERILTSKRRLNKLSRLDNEVLEMEDELKADAAVLSKKEFIEKLNNCEEKLDRDREIVIRLKSEVKSAEDCINGLVVSFANFVFDNYRRVAFGQGDELVLDVVDRLALGEAYQDEMRMQFTESILDEIALRVNDNAELTKKVNDVRTRDSIYVDKILRSRQT</sequence>
<proteinExistence type="predicted"/>
<dbReference type="AlphaFoldDB" id="C7DGB5"/>
<gene>
    <name evidence="2" type="ORF">UNLARM2_0119</name>
</gene>
<keyword evidence="1" id="KW-0175">Coiled coil</keyword>
<protein>
    <submittedName>
        <fullName evidence="2">Uncharacterized protein</fullName>
    </submittedName>
</protein>
<dbReference type="EMBL" id="GG697237">
    <property type="protein sequence ID" value="EET90443.1"/>
    <property type="molecule type" value="Genomic_DNA"/>
</dbReference>
<evidence type="ECO:0000256" key="1">
    <source>
        <dbReference type="SAM" id="Coils"/>
    </source>
</evidence>
<reference evidence="2 3" key="2">
    <citation type="journal article" date="2010" name="Proc. Natl. Acad. Sci. U.S.A.">
        <title>Enigmatic, ultrasmall, uncultivated Archaea.</title>
        <authorList>
            <person name="Baker B.J."/>
            <person name="Comolli L.R."/>
            <person name="Dick G.J."/>
            <person name="Hauser L.J."/>
            <person name="Hyatt D."/>
            <person name="Dill B.D."/>
            <person name="Land M.L."/>
            <person name="Verberkmoes N.C."/>
            <person name="Hettich R.L."/>
            <person name="Banfield J.F."/>
        </authorList>
    </citation>
    <scope>NUCLEOTIDE SEQUENCE [LARGE SCALE GENOMIC DNA]</scope>
    <source>
        <strain evidence="2">ARMAN-2</strain>
    </source>
</reference>
<organism evidence="2 3">
    <name type="scientific">Candidatus Micrarchaeum acidiphilum ARMAN-2</name>
    <dbReference type="NCBI Taxonomy" id="425595"/>
    <lineage>
        <taxon>Archaea</taxon>
        <taxon>Candidatus Micrarchaeota</taxon>
        <taxon>Candidatus Micrarchaeia</taxon>
        <taxon>Candidatus Micrarchaeales</taxon>
        <taxon>Candidatus Micrarchaeaceae</taxon>
        <taxon>Candidatus Micrarchaeum</taxon>
    </lineage>
</organism>
<feature type="coiled-coil region" evidence="1">
    <location>
        <begin position="88"/>
        <end position="115"/>
    </location>
</feature>
<evidence type="ECO:0000313" key="2">
    <source>
        <dbReference type="EMBL" id="EET90443.1"/>
    </source>
</evidence>
<name>C7DGB5_MICA2</name>
<accession>C7DGB5</accession>
<dbReference type="Proteomes" id="UP000332487">
    <property type="component" value="Unassembled WGS sequence"/>
</dbReference>